<dbReference type="Proteomes" id="UP000198939">
    <property type="component" value="Unassembled WGS sequence"/>
</dbReference>
<dbReference type="GO" id="GO:0000160">
    <property type="term" value="P:phosphorelay signal transduction system"/>
    <property type="evidence" value="ECO:0007669"/>
    <property type="project" value="InterPro"/>
</dbReference>
<name>A0A1H8UNW6_9HYPH</name>
<evidence type="ECO:0000259" key="5">
    <source>
        <dbReference type="PROSITE" id="PS50110"/>
    </source>
</evidence>
<keyword evidence="1 4" id="KW-0597">Phosphoprotein</keyword>
<keyword evidence="9" id="KW-1185">Reference proteome</keyword>
<dbReference type="EMBL" id="FNXB01000045">
    <property type="protein sequence ID" value="SEI17705.1"/>
    <property type="molecule type" value="Genomic_DNA"/>
</dbReference>
<reference evidence="6" key="2">
    <citation type="submission" date="2016-10" db="EMBL/GenBank/DDBJ databases">
        <authorList>
            <person name="de Groot N.N."/>
        </authorList>
    </citation>
    <scope>NUCLEOTIDE SEQUENCE [LARGE SCALE GENOMIC DNA]</scope>
    <source>
        <strain evidence="6">CCBAU85039</strain>
    </source>
</reference>
<keyword evidence="3" id="KW-0804">Transcription</keyword>
<keyword evidence="2" id="KW-0805">Transcription regulation</keyword>
<dbReference type="InterPro" id="IPR021327">
    <property type="entry name" value="DUF2934"/>
</dbReference>
<evidence type="ECO:0000313" key="9">
    <source>
        <dbReference type="Proteomes" id="UP000198939"/>
    </source>
</evidence>
<dbReference type="SMART" id="SM00448">
    <property type="entry name" value="REC"/>
    <property type="match status" value="1"/>
</dbReference>
<evidence type="ECO:0000256" key="4">
    <source>
        <dbReference type="PROSITE-ProRule" id="PRU00169"/>
    </source>
</evidence>
<protein>
    <submittedName>
        <fullName evidence="6">Nitrogen regulation protein NR(I)</fullName>
    </submittedName>
</protein>
<dbReference type="PANTHER" id="PTHR44591">
    <property type="entry name" value="STRESS RESPONSE REGULATOR PROTEIN 1"/>
    <property type="match status" value="1"/>
</dbReference>
<dbReference type="SUPFAM" id="SSF52172">
    <property type="entry name" value="CheY-like"/>
    <property type="match status" value="1"/>
</dbReference>
<dbReference type="EMBL" id="FOCV01000035">
    <property type="protein sequence ID" value="SEP04910.1"/>
    <property type="molecule type" value="Genomic_DNA"/>
</dbReference>
<gene>
    <name evidence="6" type="primary">glnG_2</name>
    <name evidence="6" type="ORF">RTCCBAU85039_5690</name>
    <name evidence="7" type="ORF">SAMN05216228_103550</name>
</gene>
<dbReference type="PROSITE" id="PS50110">
    <property type="entry name" value="RESPONSE_REGULATORY"/>
    <property type="match status" value="1"/>
</dbReference>
<dbReference type="PANTHER" id="PTHR44591:SF3">
    <property type="entry name" value="RESPONSE REGULATORY DOMAIN-CONTAINING PROTEIN"/>
    <property type="match status" value="1"/>
</dbReference>
<dbReference type="Gene3D" id="3.40.50.2300">
    <property type="match status" value="1"/>
</dbReference>
<dbReference type="InterPro" id="IPR001789">
    <property type="entry name" value="Sig_transdc_resp-reg_receiver"/>
</dbReference>
<dbReference type="InterPro" id="IPR011006">
    <property type="entry name" value="CheY-like_superfamily"/>
</dbReference>
<evidence type="ECO:0000313" key="8">
    <source>
        <dbReference type="Proteomes" id="UP000183063"/>
    </source>
</evidence>
<organism evidence="6 8">
    <name type="scientific">Rhizobium tibeticum</name>
    <dbReference type="NCBI Taxonomy" id="501024"/>
    <lineage>
        <taxon>Bacteria</taxon>
        <taxon>Pseudomonadati</taxon>
        <taxon>Pseudomonadota</taxon>
        <taxon>Alphaproteobacteria</taxon>
        <taxon>Hyphomicrobiales</taxon>
        <taxon>Rhizobiaceae</taxon>
        <taxon>Rhizobium/Agrobacterium group</taxon>
        <taxon>Rhizobium</taxon>
    </lineage>
</organism>
<sequence length="260" mass="29467">MLAWQIRTRLAPQELRRGACFRQGVEAYAGRYAANSDGVPLSDPRAGVLWLRLISISDTSRDLRSIFIRRRNRILCATFGGQRRREMDGDRYNWISRRAHQIWQQDGCPSGRDREHWLQAVSEFEGLEREDQGHFADHTKIEKVLVVEDEPLIRYAAVDALEQDGFDVLEAANADEALVLLQERSIDAVFTDINMPGSIDGLGLVSLVRARFPDARLIVTSGHVQLGHFDLPSGVSFLPKPYTFDALIKMLKIPRRLLSA</sequence>
<reference evidence="8" key="1">
    <citation type="submission" date="2016-10" db="EMBL/GenBank/DDBJ databases">
        <authorList>
            <person name="Wibberg D."/>
        </authorList>
    </citation>
    <scope>NUCLEOTIDE SEQUENCE [LARGE SCALE GENOMIC DNA]</scope>
</reference>
<evidence type="ECO:0000256" key="1">
    <source>
        <dbReference type="ARBA" id="ARBA00022553"/>
    </source>
</evidence>
<dbReference type="InterPro" id="IPR050595">
    <property type="entry name" value="Bact_response_regulator"/>
</dbReference>
<dbReference type="Proteomes" id="UP000183063">
    <property type="component" value="Unassembled WGS sequence"/>
</dbReference>
<proteinExistence type="predicted"/>
<accession>A0A1H8UNW6</accession>
<dbReference type="STRING" id="501024.RTCCBAU85039_5690"/>
<evidence type="ECO:0000256" key="3">
    <source>
        <dbReference type="ARBA" id="ARBA00023163"/>
    </source>
</evidence>
<dbReference type="Pfam" id="PF11154">
    <property type="entry name" value="DUF2934"/>
    <property type="match status" value="1"/>
</dbReference>
<dbReference type="Pfam" id="PF00072">
    <property type="entry name" value="Response_reg"/>
    <property type="match status" value="1"/>
</dbReference>
<evidence type="ECO:0000313" key="7">
    <source>
        <dbReference type="EMBL" id="SEP04910.1"/>
    </source>
</evidence>
<feature type="domain" description="Response regulatory" evidence="5">
    <location>
        <begin position="143"/>
        <end position="255"/>
    </location>
</feature>
<reference evidence="7 9" key="3">
    <citation type="submission" date="2016-10" db="EMBL/GenBank/DDBJ databases">
        <authorList>
            <person name="Varghese N."/>
            <person name="Submissions S."/>
        </authorList>
    </citation>
    <scope>NUCLEOTIDE SEQUENCE [LARGE SCALE GENOMIC DNA]</scope>
    <source>
        <strain evidence="7 9">CGMCC 1.7071</strain>
    </source>
</reference>
<evidence type="ECO:0000313" key="6">
    <source>
        <dbReference type="EMBL" id="SEI17705.1"/>
    </source>
</evidence>
<feature type="modified residue" description="4-aspartylphosphate" evidence="4">
    <location>
        <position position="192"/>
    </location>
</feature>
<evidence type="ECO:0000256" key="2">
    <source>
        <dbReference type="ARBA" id="ARBA00023015"/>
    </source>
</evidence>
<dbReference type="AlphaFoldDB" id="A0A1H8UNW6"/>